<feature type="chain" id="PRO_5012181394" evidence="1">
    <location>
        <begin position="16"/>
        <end position="30"/>
    </location>
</feature>
<accession>A0A0E9PFG8</accession>
<dbReference type="AlphaFoldDB" id="A0A0E9PFG8"/>
<reference evidence="2" key="2">
    <citation type="journal article" date="2015" name="Fish Shellfish Immunol.">
        <title>Early steps in the European eel (Anguilla anguilla)-Vibrio vulnificus interaction in the gills: Role of the RtxA13 toxin.</title>
        <authorList>
            <person name="Callol A."/>
            <person name="Pajuelo D."/>
            <person name="Ebbesson L."/>
            <person name="Teles M."/>
            <person name="MacKenzie S."/>
            <person name="Amaro C."/>
        </authorList>
    </citation>
    <scope>NUCLEOTIDE SEQUENCE</scope>
</reference>
<sequence>MFLKIVLLWEVQIWAVTFFSSKIEFDQSHK</sequence>
<keyword evidence="1" id="KW-0732">Signal</keyword>
<organism evidence="2">
    <name type="scientific">Anguilla anguilla</name>
    <name type="common">European freshwater eel</name>
    <name type="synonym">Muraena anguilla</name>
    <dbReference type="NCBI Taxonomy" id="7936"/>
    <lineage>
        <taxon>Eukaryota</taxon>
        <taxon>Metazoa</taxon>
        <taxon>Chordata</taxon>
        <taxon>Craniata</taxon>
        <taxon>Vertebrata</taxon>
        <taxon>Euteleostomi</taxon>
        <taxon>Actinopterygii</taxon>
        <taxon>Neopterygii</taxon>
        <taxon>Teleostei</taxon>
        <taxon>Anguilliformes</taxon>
        <taxon>Anguillidae</taxon>
        <taxon>Anguilla</taxon>
    </lineage>
</organism>
<evidence type="ECO:0000256" key="1">
    <source>
        <dbReference type="SAM" id="SignalP"/>
    </source>
</evidence>
<name>A0A0E9PFG8_ANGAN</name>
<evidence type="ECO:0000313" key="2">
    <source>
        <dbReference type="EMBL" id="JAH03356.1"/>
    </source>
</evidence>
<feature type="signal peptide" evidence="1">
    <location>
        <begin position="1"/>
        <end position="15"/>
    </location>
</feature>
<reference evidence="2" key="1">
    <citation type="submission" date="2014-11" db="EMBL/GenBank/DDBJ databases">
        <authorList>
            <person name="Amaro Gonzalez C."/>
        </authorList>
    </citation>
    <scope>NUCLEOTIDE SEQUENCE</scope>
</reference>
<protein>
    <submittedName>
        <fullName evidence="2">Uncharacterized protein</fullName>
    </submittedName>
</protein>
<dbReference type="EMBL" id="GBXM01105221">
    <property type="protein sequence ID" value="JAH03356.1"/>
    <property type="molecule type" value="Transcribed_RNA"/>
</dbReference>
<proteinExistence type="predicted"/>